<dbReference type="Gene3D" id="1.10.10.10">
    <property type="entry name" value="Winged helix-like DNA-binding domain superfamily/Winged helix DNA-binding domain"/>
    <property type="match status" value="1"/>
</dbReference>
<dbReference type="SUPFAM" id="SSF46785">
    <property type="entry name" value="Winged helix' DNA-binding domain"/>
    <property type="match status" value="1"/>
</dbReference>
<evidence type="ECO:0000313" key="1">
    <source>
        <dbReference type="EMBL" id="MBU3804192.1"/>
    </source>
</evidence>
<dbReference type="InterPro" id="IPR036390">
    <property type="entry name" value="WH_DNA-bd_sf"/>
</dbReference>
<dbReference type="Proteomes" id="UP000824229">
    <property type="component" value="Unassembled WGS sequence"/>
</dbReference>
<dbReference type="Pfam" id="PF02082">
    <property type="entry name" value="Rrf2"/>
    <property type="match status" value="1"/>
</dbReference>
<dbReference type="InterPro" id="IPR036388">
    <property type="entry name" value="WH-like_DNA-bd_sf"/>
</dbReference>
<evidence type="ECO:0000313" key="2">
    <source>
        <dbReference type="Proteomes" id="UP000824229"/>
    </source>
</evidence>
<comment type="caution">
    <text evidence="1">The sequence shown here is derived from an EMBL/GenBank/DDBJ whole genome shotgun (WGS) entry which is preliminary data.</text>
</comment>
<dbReference type="PROSITE" id="PS51197">
    <property type="entry name" value="HTH_RRF2_2"/>
    <property type="match status" value="1"/>
</dbReference>
<dbReference type="AlphaFoldDB" id="A0A9E2KCW0"/>
<dbReference type="EMBL" id="JAHLFQ010000121">
    <property type="protein sequence ID" value="MBU3804192.1"/>
    <property type="molecule type" value="Genomic_DNA"/>
</dbReference>
<dbReference type="InterPro" id="IPR000944">
    <property type="entry name" value="Tscrpt_reg_Rrf2"/>
</dbReference>
<name>A0A9E2KCW0_9FIRM</name>
<gene>
    <name evidence="1" type="ORF">H9872_05515</name>
</gene>
<proteinExistence type="predicted"/>
<dbReference type="PANTHER" id="PTHR33221:SF15">
    <property type="entry name" value="HTH-TYPE TRANSCRIPTIONAL REGULATOR YWGB-RELATED"/>
    <property type="match status" value="1"/>
</dbReference>
<dbReference type="GO" id="GO:0003700">
    <property type="term" value="F:DNA-binding transcription factor activity"/>
    <property type="evidence" value="ECO:0007669"/>
    <property type="project" value="TreeGrafter"/>
</dbReference>
<protein>
    <submittedName>
        <fullName evidence="1">Rrf2 family transcriptional regulator</fullName>
    </submittedName>
</protein>
<accession>A0A9E2KCW0</accession>
<sequence length="146" mass="16465">MKYSTKVSDAVHTLVLIYLSDNQPLSSTDISVSIKTNPAYIRQLMAKLKTAGLLQSTRGQANPSLTRPPKQITLLDVYRAMEGNKPLLHQDTHTNPECGIGVNVQLALRDCFDQVQHRAEMEMQSITLQEVIERYQEKISLLVKDE</sequence>
<reference evidence="1" key="2">
    <citation type="submission" date="2021-04" db="EMBL/GenBank/DDBJ databases">
        <authorList>
            <person name="Gilroy R."/>
        </authorList>
    </citation>
    <scope>NUCLEOTIDE SEQUENCE</scope>
    <source>
        <strain evidence="1">B5-657</strain>
    </source>
</reference>
<organism evidence="1 2">
    <name type="scientific">Candidatus Cellulosilyticum pullistercoris</name>
    <dbReference type="NCBI Taxonomy" id="2838521"/>
    <lineage>
        <taxon>Bacteria</taxon>
        <taxon>Bacillati</taxon>
        <taxon>Bacillota</taxon>
        <taxon>Clostridia</taxon>
        <taxon>Lachnospirales</taxon>
        <taxon>Cellulosilyticaceae</taxon>
        <taxon>Cellulosilyticum</taxon>
    </lineage>
</organism>
<dbReference type="GO" id="GO:0005829">
    <property type="term" value="C:cytosol"/>
    <property type="evidence" value="ECO:0007669"/>
    <property type="project" value="TreeGrafter"/>
</dbReference>
<dbReference type="PANTHER" id="PTHR33221">
    <property type="entry name" value="WINGED HELIX-TURN-HELIX TRANSCRIPTIONAL REGULATOR, RRF2 FAMILY"/>
    <property type="match status" value="1"/>
</dbReference>
<reference evidence="1" key="1">
    <citation type="journal article" date="2021" name="PeerJ">
        <title>Extensive microbial diversity within the chicken gut microbiome revealed by metagenomics and culture.</title>
        <authorList>
            <person name="Gilroy R."/>
            <person name="Ravi A."/>
            <person name="Getino M."/>
            <person name="Pursley I."/>
            <person name="Horton D.L."/>
            <person name="Alikhan N.F."/>
            <person name="Baker D."/>
            <person name="Gharbi K."/>
            <person name="Hall N."/>
            <person name="Watson M."/>
            <person name="Adriaenssens E.M."/>
            <person name="Foster-Nyarko E."/>
            <person name="Jarju S."/>
            <person name="Secka A."/>
            <person name="Antonio M."/>
            <person name="Oren A."/>
            <person name="Chaudhuri R.R."/>
            <person name="La Ragione R."/>
            <person name="Hildebrand F."/>
            <person name="Pallen M.J."/>
        </authorList>
    </citation>
    <scope>NUCLEOTIDE SEQUENCE</scope>
    <source>
        <strain evidence="1">B5-657</strain>
    </source>
</reference>